<evidence type="ECO:0000256" key="1">
    <source>
        <dbReference type="SAM" id="SignalP"/>
    </source>
</evidence>
<proteinExistence type="predicted"/>
<dbReference type="Proteomes" id="UP000235672">
    <property type="component" value="Unassembled WGS sequence"/>
</dbReference>
<dbReference type="OrthoDB" id="10457579at2759"/>
<dbReference type="EMBL" id="KZ613468">
    <property type="protein sequence ID" value="PMD26409.1"/>
    <property type="molecule type" value="Genomic_DNA"/>
</dbReference>
<feature type="signal peptide" evidence="1">
    <location>
        <begin position="1"/>
        <end position="19"/>
    </location>
</feature>
<evidence type="ECO:0000313" key="2">
    <source>
        <dbReference type="EMBL" id="PMD26409.1"/>
    </source>
</evidence>
<feature type="chain" id="PRO_5014417950" evidence="1">
    <location>
        <begin position="20"/>
        <end position="161"/>
    </location>
</feature>
<evidence type="ECO:0000313" key="3">
    <source>
        <dbReference type="Proteomes" id="UP000235672"/>
    </source>
</evidence>
<keyword evidence="1" id="KW-0732">Signal</keyword>
<sequence length="161" mass="17383">MEFSIILPALTCLVARVTARLVPQTCTLSNARRVPQFSTAVSIGFILMSDPCLSPSFQISSIDSADESSAASSHTVPKSFFSWLQNIWNNIRNAIKNISIKITIPWKDPDNSQTVDLIPAADDAKAGVQMIKWKAPIVVSRPPVDGCGVTTAPGKPIKECT</sequence>
<protein>
    <submittedName>
        <fullName evidence="2">Uncharacterized protein</fullName>
    </submittedName>
</protein>
<dbReference type="AlphaFoldDB" id="A0A2J6QJG0"/>
<name>A0A2J6QJG0_9HELO</name>
<gene>
    <name evidence="2" type="ORF">NA56DRAFT_698594</name>
</gene>
<organism evidence="2 3">
    <name type="scientific">Hyaloscypha hepaticicola</name>
    <dbReference type="NCBI Taxonomy" id="2082293"/>
    <lineage>
        <taxon>Eukaryota</taxon>
        <taxon>Fungi</taxon>
        <taxon>Dikarya</taxon>
        <taxon>Ascomycota</taxon>
        <taxon>Pezizomycotina</taxon>
        <taxon>Leotiomycetes</taxon>
        <taxon>Helotiales</taxon>
        <taxon>Hyaloscyphaceae</taxon>
        <taxon>Hyaloscypha</taxon>
    </lineage>
</organism>
<reference evidence="2 3" key="1">
    <citation type="submission" date="2016-05" db="EMBL/GenBank/DDBJ databases">
        <title>A degradative enzymes factory behind the ericoid mycorrhizal symbiosis.</title>
        <authorList>
            <consortium name="DOE Joint Genome Institute"/>
            <person name="Martino E."/>
            <person name="Morin E."/>
            <person name="Grelet G."/>
            <person name="Kuo A."/>
            <person name="Kohler A."/>
            <person name="Daghino S."/>
            <person name="Barry K."/>
            <person name="Choi C."/>
            <person name="Cichocki N."/>
            <person name="Clum A."/>
            <person name="Copeland A."/>
            <person name="Hainaut M."/>
            <person name="Haridas S."/>
            <person name="Labutti K."/>
            <person name="Lindquist E."/>
            <person name="Lipzen A."/>
            <person name="Khouja H.-R."/>
            <person name="Murat C."/>
            <person name="Ohm R."/>
            <person name="Olson A."/>
            <person name="Spatafora J."/>
            <person name="Veneault-Fourrey C."/>
            <person name="Henrissat B."/>
            <person name="Grigoriev I."/>
            <person name="Martin F."/>
            <person name="Perotto S."/>
        </authorList>
    </citation>
    <scope>NUCLEOTIDE SEQUENCE [LARGE SCALE GENOMIC DNA]</scope>
    <source>
        <strain evidence="2 3">UAMH 7357</strain>
    </source>
</reference>
<accession>A0A2J6QJG0</accession>
<keyword evidence="3" id="KW-1185">Reference proteome</keyword>